<organism evidence="3 4">
    <name type="scientific">Urochloa decumbens</name>
    <dbReference type="NCBI Taxonomy" id="240449"/>
    <lineage>
        <taxon>Eukaryota</taxon>
        <taxon>Viridiplantae</taxon>
        <taxon>Streptophyta</taxon>
        <taxon>Embryophyta</taxon>
        <taxon>Tracheophyta</taxon>
        <taxon>Spermatophyta</taxon>
        <taxon>Magnoliopsida</taxon>
        <taxon>Liliopsida</taxon>
        <taxon>Poales</taxon>
        <taxon>Poaceae</taxon>
        <taxon>PACMAD clade</taxon>
        <taxon>Panicoideae</taxon>
        <taxon>Panicodae</taxon>
        <taxon>Paniceae</taxon>
        <taxon>Melinidinae</taxon>
        <taxon>Urochloa</taxon>
    </lineage>
</organism>
<proteinExistence type="predicted"/>
<dbReference type="AlphaFoldDB" id="A0ABC8ZDV5"/>
<accession>A0ABC8ZDV5</accession>
<keyword evidence="2" id="KW-0472">Membrane</keyword>
<dbReference type="Proteomes" id="UP001497457">
    <property type="component" value="Chromosome 18b"/>
</dbReference>
<evidence type="ECO:0000313" key="3">
    <source>
        <dbReference type="EMBL" id="CAL4958758.1"/>
    </source>
</evidence>
<evidence type="ECO:0000313" key="4">
    <source>
        <dbReference type="Proteomes" id="UP001497457"/>
    </source>
</evidence>
<dbReference type="EMBL" id="OZ075128">
    <property type="protein sequence ID" value="CAL4958758.1"/>
    <property type="molecule type" value="Genomic_DNA"/>
</dbReference>
<keyword evidence="2" id="KW-1133">Transmembrane helix</keyword>
<reference evidence="3 4" key="2">
    <citation type="submission" date="2024-10" db="EMBL/GenBank/DDBJ databases">
        <authorList>
            <person name="Ryan C."/>
        </authorList>
    </citation>
    <scope>NUCLEOTIDE SEQUENCE [LARGE SCALE GENOMIC DNA]</scope>
</reference>
<reference evidence="4" key="1">
    <citation type="submission" date="2024-06" db="EMBL/GenBank/DDBJ databases">
        <authorList>
            <person name="Ryan C."/>
        </authorList>
    </citation>
    <scope>NUCLEOTIDE SEQUENCE [LARGE SCALE GENOMIC DNA]</scope>
</reference>
<evidence type="ECO:0000256" key="1">
    <source>
        <dbReference type="SAM" id="MobiDB-lite"/>
    </source>
</evidence>
<feature type="region of interest" description="Disordered" evidence="1">
    <location>
        <begin position="19"/>
        <end position="44"/>
    </location>
</feature>
<name>A0ABC8ZDV5_9POAL</name>
<evidence type="ECO:0000256" key="2">
    <source>
        <dbReference type="SAM" id="Phobius"/>
    </source>
</evidence>
<feature type="transmembrane region" description="Helical" evidence="2">
    <location>
        <begin position="85"/>
        <end position="102"/>
    </location>
</feature>
<keyword evidence="4" id="KW-1185">Reference proteome</keyword>
<protein>
    <submittedName>
        <fullName evidence="3">Uncharacterized protein</fullName>
    </submittedName>
</protein>
<keyword evidence="2" id="KW-0812">Transmembrane</keyword>
<sequence>MTAVRSAMARLSLRSGVFSGSSAAAPTGGRVIRPAAPRTPPLRHSAVGNVEGWRRYSTEGREPTVRMWWQRYRDHMRNLDEEERVRYVTLYALVVLGGPMIYRMKT</sequence>
<gene>
    <name evidence="3" type="ORF">URODEC1_LOCUS43313</name>
</gene>